<protein>
    <submittedName>
        <fullName evidence="5">Uncharacterized protein</fullName>
    </submittedName>
</protein>
<keyword evidence="3" id="KW-1133">Transmembrane helix</keyword>
<keyword evidence="3" id="KW-0812">Transmembrane</keyword>
<sequence>MNIRDQLVVLMLVCLQIPSGLAIWCYQCVSTHPGCGKEFSPQLYWSVSCPTPWDVCVKVTETKGAETLITRDCLSALQWNRRDVPADHYEGCRPAAEDPRLGLYTFNSLQELDTRRNYYDKVEYCFCQYDEQCNGAVGVSVSLGVLVTLALLVNML</sequence>
<evidence type="ECO:0000256" key="3">
    <source>
        <dbReference type="SAM" id="Phobius"/>
    </source>
</evidence>
<feature type="chain" id="PRO_5025626639" evidence="4">
    <location>
        <begin position="23"/>
        <end position="156"/>
    </location>
</feature>
<gene>
    <name evidence="5" type="ORF">FJT64_021174</name>
</gene>
<accession>A0A6A4WYH6</accession>
<dbReference type="InterPro" id="IPR031424">
    <property type="entry name" value="QVR-like"/>
</dbReference>
<dbReference type="GO" id="GO:0030431">
    <property type="term" value="P:sleep"/>
    <property type="evidence" value="ECO:0007669"/>
    <property type="project" value="InterPro"/>
</dbReference>
<name>A0A6A4WYH6_AMPAM</name>
<organism evidence="5 6">
    <name type="scientific">Amphibalanus amphitrite</name>
    <name type="common">Striped barnacle</name>
    <name type="synonym">Balanus amphitrite</name>
    <dbReference type="NCBI Taxonomy" id="1232801"/>
    <lineage>
        <taxon>Eukaryota</taxon>
        <taxon>Metazoa</taxon>
        <taxon>Ecdysozoa</taxon>
        <taxon>Arthropoda</taxon>
        <taxon>Crustacea</taxon>
        <taxon>Multicrustacea</taxon>
        <taxon>Cirripedia</taxon>
        <taxon>Thoracica</taxon>
        <taxon>Thoracicalcarea</taxon>
        <taxon>Balanomorpha</taxon>
        <taxon>Balanoidea</taxon>
        <taxon>Balanidae</taxon>
        <taxon>Amphibalaninae</taxon>
        <taxon>Amphibalanus</taxon>
    </lineage>
</organism>
<dbReference type="SUPFAM" id="SSF57302">
    <property type="entry name" value="Snake toxin-like"/>
    <property type="match status" value="1"/>
</dbReference>
<evidence type="ECO:0000256" key="2">
    <source>
        <dbReference type="ARBA" id="ARBA00023180"/>
    </source>
</evidence>
<dbReference type="PANTHER" id="PTHR33562">
    <property type="entry name" value="ATILLA, ISOFORM B-RELATED-RELATED"/>
    <property type="match status" value="1"/>
</dbReference>
<dbReference type="PANTHER" id="PTHR33562:SF28">
    <property type="entry name" value="PROTEIN QUIVER"/>
    <property type="match status" value="1"/>
</dbReference>
<dbReference type="InterPro" id="IPR045860">
    <property type="entry name" value="Snake_toxin-like_sf"/>
</dbReference>
<feature type="signal peptide" evidence="4">
    <location>
        <begin position="1"/>
        <end position="22"/>
    </location>
</feature>
<keyword evidence="2" id="KW-0325">Glycoprotein</keyword>
<dbReference type="InterPro" id="IPR050975">
    <property type="entry name" value="Sleep_regulator"/>
</dbReference>
<dbReference type="CDD" id="cd23591">
    <property type="entry name" value="TFP_LU_ECD_Crim"/>
    <property type="match status" value="1"/>
</dbReference>
<dbReference type="AlphaFoldDB" id="A0A6A4WYH6"/>
<evidence type="ECO:0000313" key="5">
    <source>
        <dbReference type="EMBL" id="KAF0307528.1"/>
    </source>
</evidence>
<comment type="caution">
    <text evidence="5">The sequence shown here is derived from an EMBL/GenBank/DDBJ whole genome shotgun (WGS) entry which is preliminary data.</text>
</comment>
<feature type="transmembrane region" description="Helical" evidence="3">
    <location>
        <begin position="135"/>
        <end position="153"/>
    </location>
</feature>
<keyword evidence="6" id="KW-1185">Reference proteome</keyword>
<dbReference type="GO" id="GO:0032222">
    <property type="term" value="P:regulation of synaptic transmission, cholinergic"/>
    <property type="evidence" value="ECO:0007669"/>
    <property type="project" value="InterPro"/>
</dbReference>
<reference evidence="5 6" key="1">
    <citation type="submission" date="2019-07" db="EMBL/GenBank/DDBJ databases">
        <title>Draft genome assembly of a fouling barnacle, Amphibalanus amphitrite (Darwin, 1854): The first reference genome for Thecostraca.</title>
        <authorList>
            <person name="Kim W."/>
        </authorList>
    </citation>
    <scope>NUCLEOTIDE SEQUENCE [LARGE SCALE GENOMIC DNA]</scope>
    <source>
        <strain evidence="5">SNU_AA5</strain>
        <tissue evidence="5">Soma without cirri and trophi</tissue>
    </source>
</reference>
<dbReference type="EMBL" id="VIIS01000565">
    <property type="protein sequence ID" value="KAF0307528.1"/>
    <property type="molecule type" value="Genomic_DNA"/>
</dbReference>
<dbReference type="Proteomes" id="UP000440578">
    <property type="component" value="Unassembled WGS sequence"/>
</dbReference>
<dbReference type="OrthoDB" id="6249205at2759"/>
<evidence type="ECO:0000256" key="4">
    <source>
        <dbReference type="SAM" id="SignalP"/>
    </source>
</evidence>
<evidence type="ECO:0000313" key="6">
    <source>
        <dbReference type="Proteomes" id="UP000440578"/>
    </source>
</evidence>
<dbReference type="Pfam" id="PF17064">
    <property type="entry name" value="QVR"/>
    <property type="match status" value="1"/>
</dbReference>
<evidence type="ECO:0000256" key="1">
    <source>
        <dbReference type="ARBA" id="ARBA00022729"/>
    </source>
</evidence>
<keyword evidence="1 4" id="KW-0732">Signal</keyword>
<keyword evidence="3" id="KW-0472">Membrane</keyword>
<proteinExistence type="predicted"/>